<evidence type="ECO:0000256" key="1">
    <source>
        <dbReference type="SAM" id="MobiDB-lite"/>
    </source>
</evidence>
<dbReference type="RefSeq" id="XP_001806339.1">
    <property type="nucleotide sequence ID" value="XM_001806287.1"/>
</dbReference>
<accession>A0A7U2IDF1</accession>
<evidence type="ECO:0000313" key="3">
    <source>
        <dbReference type="Proteomes" id="UP000663193"/>
    </source>
</evidence>
<dbReference type="KEGG" id="pno:SNOG_16215"/>
<organism evidence="2 3">
    <name type="scientific">Phaeosphaeria nodorum (strain SN15 / ATCC MYA-4574 / FGSC 10173)</name>
    <name type="common">Glume blotch fungus</name>
    <name type="synonym">Parastagonospora nodorum</name>
    <dbReference type="NCBI Taxonomy" id="321614"/>
    <lineage>
        <taxon>Eukaryota</taxon>
        <taxon>Fungi</taxon>
        <taxon>Dikarya</taxon>
        <taxon>Ascomycota</taxon>
        <taxon>Pezizomycotina</taxon>
        <taxon>Dothideomycetes</taxon>
        <taxon>Pleosporomycetidae</taxon>
        <taxon>Pleosporales</taxon>
        <taxon>Pleosporineae</taxon>
        <taxon>Phaeosphaeriaceae</taxon>
        <taxon>Parastagonospora</taxon>
    </lineage>
</organism>
<feature type="region of interest" description="Disordered" evidence="1">
    <location>
        <begin position="96"/>
        <end position="116"/>
    </location>
</feature>
<gene>
    <name evidence="2" type="ORF">JI435_162150</name>
</gene>
<dbReference type="Proteomes" id="UP000663193">
    <property type="component" value="Chromosome 23"/>
</dbReference>
<proteinExistence type="predicted"/>
<name>A0A7U2IDF1_PHANO</name>
<reference evidence="3" key="1">
    <citation type="journal article" date="2021" name="BMC Genomics">
        <title>Chromosome-level genome assembly and manually-curated proteome of model necrotroph Parastagonospora nodorum Sn15 reveals a genome-wide trove of candidate effector homologs, and redundancy of virulence-related functions within an accessory chromosome.</title>
        <authorList>
            <person name="Bertazzoni S."/>
            <person name="Jones D.A.B."/>
            <person name="Phan H.T."/>
            <person name="Tan K.-C."/>
            <person name="Hane J.K."/>
        </authorList>
    </citation>
    <scope>NUCLEOTIDE SEQUENCE [LARGE SCALE GENOMIC DNA]</scope>
    <source>
        <strain evidence="3">SN15 / ATCC MYA-4574 / FGSC 10173)</strain>
    </source>
</reference>
<dbReference type="AlphaFoldDB" id="A0A7U2IDF1"/>
<keyword evidence="3" id="KW-1185">Reference proteome</keyword>
<sequence length="116" mass="12391">MLGCWLQKGQQVLRPGFWPRTTSKASSSLPNSLSTSLDPLITCLQMLGIAELCQALDNNPPDRDPESKTALGCAQEAQGQNICACKSAASYTAITSMQSQSQNEQDKLEGSPLSTT</sequence>
<evidence type="ECO:0000313" key="2">
    <source>
        <dbReference type="EMBL" id="QRD07733.1"/>
    </source>
</evidence>
<dbReference type="EMBL" id="CP069045">
    <property type="protein sequence ID" value="QRD07733.1"/>
    <property type="molecule type" value="Genomic_DNA"/>
</dbReference>
<dbReference type="VEuPathDB" id="FungiDB:JI435_162150"/>
<protein>
    <submittedName>
        <fullName evidence="2">Uncharacterized protein</fullName>
    </submittedName>
</protein>